<feature type="binding site" evidence="3">
    <location>
        <begin position="350"/>
        <end position="354"/>
    </location>
    <ligand>
        <name>ATP</name>
        <dbReference type="ChEBI" id="CHEBI:30616"/>
    </ligand>
</feature>
<dbReference type="EC" id="5.6.2.3" evidence="3"/>
<dbReference type="PANTHER" id="PTHR43788:SF6">
    <property type="entry name" value="DNA HELICASE B"/>
    <property type="match status" value="1"/>
</dbReference>
<comment type="caution">
    <text evidence="5">The sequence shown here is derived from an EMBL/GenBank/DDBJ whole genome shotgun (WGS) entry which is preliminary data.</text>
</comment>
<dbReference type="HAMAP" id="MF_01488">
    <property type="entry name" value="RecD2"/>
    <property type="match status" value="1"/>
</dbReference>
<evidence type="ECO:0000256" key="3">
    <source>
        <dbReference type="HAMAP-Rule" id="MF_01488"/>
    </source>
</evidence>
<dbReference type="Pfam" id="PF23139">
    <property type="entry name" value="OB_YrrC"/>
    <property type="match status" value="1"/>
</dbReference>
<keyword evidence="2 3" id="KW-0067">ATP-binding</keyword>
<evidence type="ECO:0000256" key="1">
    <source>
        <dbReference type="ARBA" id="ARBA00022741"/>
    </source>
</evidence>
<reference evidence="5 6" key="1">
    <citation type="submission" date="2019-12" db="EMBL/GenBank/DDBJ databases">
        <title>Whole-genome analyses of novel actinobacteria.</title>
        <authorList>
            <person name="Sahin N."/>
            <person name="Saygin H."/>
        </authorList>
    </citation>
    <scope>NUCLEOTIDE SEQUENCE [LARGE SCALE GENOMIC DNA]</scope>
    <source>
        <strain evidence="5 6">KC615</strain>
    </source>
</reference>
<dbReference type="EMBL" id="WUUL01000007">
    <property type="protein sequence ID" value="MXQ54342.1"/>
    <property type="molecule type" value="Genomic_DNA"/>
</dbReference>
<dbReference type="Pfam" id="PF14490">
    <property type="entry name" value="HHH_RecD2"/>
    <property type="match status" value="1"/>
</dbReference>
<dbReference type="GO" id="GO:0003677">
    <property type="term" value="F:DNA binding"/>
    <property type="evidence" value="ECO:0007669"/>
    <property type="project" value="UniProtKB-UniRule"/>
</dbReference>
<dbReference type="CDD" id="cd18809">
    <property type="entry name" value="SF1_C_RecD"/>
    <property type="match status" value="1"/>
</dbReference>
<dbReference type="CDD" id="cd17933">
    <property type="entry name" value="DEXSc_RecD-like"/>
    <property type="match status" value="1"/>
</dbReference>
<dbReference type="NCBIfam" id="TIGR01448">
    <property type="entry name" value="recD_rel"/>
    <property type="match status" value="1"/>
</dbReference>
<dbReference type="InterPro" id="IPR055446">
    <property type="entry name" value="RecD2_N_OB"/>
</dbReference>
<gene>
    <name evidence="3" type="primary">recD2</name>
    <name evidence="5" type="ORF">GSM42_11590</name>
</gene>
<dbReference type="GO" id="GO:0006310">
    <property type="term" value="P:DNA recombination"/>
    <property type="evidence" value="ECO:0007669"/>
    <property type="project" value="InterPro"/>
</dbReference>
<dbReference type="GO" id="GO:0043139">
    <property type="term" value="F:5'-3' DNA helicase activity"/>
    <property type="evidence" value="ECO:0007669"/>
    <property type="project" value="UniProtKB-UniRule"/>
</dbReference>
<keyword evidence="1 3" id="KW-0547">Nucleotide-binding</keyword>
<dbReference type="InterPro" id="IPR027785">
    <property type="entry name" value="UvrD-like_helicase_C"/>
</dbReference>
<evidence type="ECO:0000313" key="5">
    <source>
        <dbReference type="EMBL" id="MXQ54342.1"/>
    </source>
</evidence>
<comment type="similarity">
    <text evidence="3">Belongs to the RecD family. RecD2 subfamily.</text>
</comment>
<organism evidence="5 6">
    <name type="scientific">Shimazuella alba</name>
    <dbReference type="NCBI Taxonomy" id="2690964"/>
    <lineage>
        <taxon>Bacteria</taxon>
        <taxon>Bacillati</taxon>
        <taxon>Bacillota</taxon>
        <taxon>Bacilli</taxon>
        <taxon>Bacillales</taxon>
        <taxon>Thermoactinomycetaceae</taxon>
        <taxon>Shimazuella</taxon>
    </lineage>
</organism>
<dbReference type="GO" id="GO:0017116">
    <property type="term" value="F:single-stranded DNA helicase activity"/>
    <property type="evidence" value="ECO:0007669"/>
    <property type="project" value="TreeGrafter"/>
</dbReference>
<keyword evidence="6" id="KW-1185">Reference proteome</keyword>
<dbReference type="RefSeq" id="WP_160801700.1">
    <property type="nucleotide sequence ID" value="NZ_WUUL01000007.1"/>
</dbReference>
<dbReference type="InterPro" id="IPR006345">
    <property type="entry name" value="RecD2"/>
</dbReference>
<dbReference type="Gene3D" id="2.30.30.940">
    <property type="match status" value="1"/>
</dbReference>
<dbReference type="SMART" id="SM00382">
    <property type="entry name" value="AAA"/>
    <property type="match status" value="1"/>
</dbReference>
<dbReference type="GO" id="GO:0009338">
    <property type="term" value="C:exodeoxyribonuclease V complex"/>
    <property type="evidence" value="ECO:0007669"/>
    <property type="project" value="TreeGrafter"/>
</dbReference>
<dbReference type="PANTHER" id="PTHR43788">
    <property type="entry name" value="DNA2/NAM7 HELICASE FAMILY MEMBER"/>
    <property type="match status" value="1"/>
</dbReference>
<name>A0A6I4W225_9BACL</name>
<dbReference type="Proteomes" id="UP000430692">
    <property type="component" value="Unassembled WGS sequence"/>
</dbReference>
<dbReference type="Pfam" id="PF13538">
    <property type="entry name" value="UvrD_C_2"/>
    <property type="match status" value="1"/>
</dbReference>
<feature type="domain" description="AAA+ ATPase" evidence="4">
    <location>
        <begin position="339"/>
        <end position="533"/>
    </location>
</feature>
<dbReference type="Gene3D" id="1.10.10.2220">
    <property type="match status" value="1"/>
</dbReference>
<dbReference type="Pfam" id="PF13245">
    <property type="entry name" value="AAA_19"/>
    <property type="match status" value="1"/>
</dbReference>
<keyword evidence="3" id="KW-0378">Hydrolase</keyword>
<dbReference type="Gene3D" id="3.40.50.300">
    <property type="entry name" value="P-loop containing nucleotide triphosphate hydrolases"/>
    <property type="match status" value="2"/>
</dbReference>
<evidence type="ECO:0000256" key="2">
    <source>
        <dbReference type="ARBA" id="ARBA00022840"/>
    </source>
</evidence>
<dbReference type="InterPro" id="IPR003593">
    <property type="entry name" value="AAA+_ATPase"/>
</dbReference>
<dbReference type="InterPro" id="IPR029493">
    <property type="entry name" value="RecD2-like_HHH"/>
</dbReference>
<proteinExistence type="inferred from homology"/>
<sequence length="734" mass="82017">MSSFVKGMILQEVFFSEDTGYGVYRLEVQETSHTSLSDEITIVGNFLRPVAGETYACEGEWKEHPRFGSQYVVTHIKKELPKTEQAIIKYLSSGLFHGIGKKTAEKIVAGLGGDALTIIASNPQALALVPGVTQTQANTIADSLGEHQALEEAMVLLYQYGLGAALALRVVQRFKQETVKVIKENPYLLIDEVEGIGFFKADEIAKAQGFSPHSPERYQAAILYSLQEASNEGHVYLNEEELTAKSKSLLGDVEVNILEDAMGLLFEQKKIMREEERIYLVTLFYAEFNMALKCKVMLQESLEKTFPTPDLYQAIGELEEEFEVHYADSQREAMITALTSPLMILTGGPGTGKTTVIRGLCHLFARLHELNLEVDTNKGETPPIRLVAPTGRAAKRMTETTGIPAMTIHRLLGYRGGFFDHDADNPITGSLLVVDETSMLDIWLANQLFRAIPPTMQVVLVGDADQLPSVGPGLVLEHLLQVPQIPRVQLTDIFRQAEDSSIIQLAHAIRKGHLPSNLLTPLPDRRFFVCNSDQTLSVIEQTYENAFRKGYTLFDIQVLAPIYKGPVGVNRINEKIQQIINPKREGVKEISWGDTIFRFGDKVLQLSNHQDHPVYNGDMGLISAINENAKQDDPVLWVQFDRQEVPYKRNQLGQLSLGYACSVHKAQGSEFPIVIFPFLPSYHRMLARNLIYTGITRSKSYLILCGDIHSLRKGVETTGEARNTVLKDLILDEW</sequence>
<dbReference type="AlphaFoldDB" id="A0A6I4W225"/>
<dbReference type="InterPro" id="IPR041451">
    <property type="entry name" value="RecD2_SH13"/>
</dbReference>
<evidence type="ECO:0000313" key="6">
    <source>
        <dbReference type="Proteomes" id="UP000430692"/>
    </source>
</evidence>
<keyword evidence="3" id="KW-0238">DNA-binding</keyword>
<dbReference type="SUPFAM" id="SSF52540">
    <property type="entry name" value="P-loop containing nucleoside triphosphate hydrolases"/>
    <property type="match status" value="2"/>
</dbReference>
<dbReference type="GO" id="GO:0016787">
    <property type="term" value="F:hydrolase activity"/>
    <property type="evidence" value="ECO:0007669"/>
    <property type="project" value="UniProtKB-KW"/>
</dbReference>
<keyword evidence="3 5" id="KW-0347">Helicase</keyword>
<protein>
    <recommendedName>
        <fullName evidence="3">ATP-dependent RecD2 DNA helicase</fullName>
        <ecNumber evidence="3">5.6.2.3</ecNumber>
    </recommendedName>
    <alternativeName>
        <fullName evidence="3">DNA 5'-3' helicase subunit RecD2</fullName>
    </alternativeName>
</protein>
<evidence type="ECO:0000259" key="4">
    <source>
        <dbReference type="SMART" id="SM00382"/>
    </source>
</evidence>
<comment type="function">
    <text evidence="3">DNA-dependent ATPase and ATP-dependent 5'-3' DNA helicase. Has no activity on blunt DNA or DNA with 3'-overhangs, requires at least 10 bases of 5'-ssDNA for helicase activity.</text>
</comment>
<keyword evidence="3" id="KW-0413">Isomerase</keyword>
<dbReference type="Pfam" id="PF18335">
    <property type="entry name" value="SH3_13"/>
    <property type="match status" value="1"/>
</dbReference>
<dbReference type="InterPro" id="IPR050534">
    <property type="entry name" value="Coronavir_polyprotein_1ab"/>
</dbReference>
<accession>A0A6I4W225</accession>
<dbReference type="InterPro" id="IPR027417">
    <property type="entry name" value="P-loop_NTPase"/>
</dbReference>
<comment type="catalytic activity">
    <reaction evidence="3">
        <text>ATP + H2O = ADP + phosphate + H(+)</text>
        <dbReference type="Rhea" id="RHEA:13065"/>
        <dbReference type="ChEBI" id="CHEBI:15377"/>
        <dbReference type="ChEBI" id="CHEBI:15378"/>
        <dbReference type="ChEBI" id="CHEBI:30616"/>
        <dbReference type="ChEBI" id="CHEBI:43474"/>
        <dbReference type="ChEBI" id="CHEBI:456216"/>
        <dbReference type="EC" id="5.6.2.3"/>
    </reaction>
</comment>
<dbReference type="GO" id="GO:0005524">
    <property type="term" value="F:ATP binding"/>
    <property type="evidence" value="ECO:0007669"/>
    <property type="project" value="UniProtKB-UniRule"/>
</dbReference>